<feature type="domain" description="Receptor L-domain" evidence="2">
    <location>
        <begin position="77"/>
        <end position="178"/>
    </location>
</feature>
<feature type="signal peptide" evidence="1">
    <location>
        <begin position="1"/>
        <end position="37"/>
    </location>
</feature>
<evidence type="ECO:0000259" key="2">
    <source>
        <dbReference type="Pfam" id="PF01030"/>
    </source>
</evidence>
<dbReference type="EMBL" id="JARK01001359">
    <property type="protein sequence ID" value="EYC19878.1"/>
    <property type="molecule type" value="Genomic_DNA"/>
</dbReference>
<reference evidence="4" key="1">
    <citation type="journal article" date="2015" name="Nat. Genet.">
        <title>The genome and transcriptome of the zoonotic hookworm Ancylostoma ceylanicum identify infection-specific gene families.</title>
        <authorList>
            <person name="Schwarz E.M."/>
            <person name="Hu Y."/>
            <person name="Antoshechkin I."/>
            <person name="Miller M.M."/>
            <person name="Sternberg P.W."/>
            <person name="Aroian R.V."/>
        </authorList>
    </citation>
    <scope>NUCLEOTIDE SEQUENCE</scope>
    <source>
        <strain evidence="4">HY135</strain>
    </source>
</reference>
<dbReference type="SUPFAM" id="SSF52058">
    <property type="entry name" value="L domain-like"/>
    <property type="match status" value="3"/>
</dbReference>
<accession>A0A016UZH6</accession>
<dbReference type="Pfam" id="PF01030">
    <property type="entry name" value="Recep_L_domain"/>
    <property type="match status" value="3"/>
</dbReference>
<sequence>MHLRSLPNRFYASIDQLLMIICFHTALLASIIQNSSANSPMIDFGNGQPNKERGCNFQAYVINSMTVSTFPVEPTLCWSVTGSVRLDETTDVSHEKLTALFKYLNVLTGKLEIINTQFRNLSFFRPLFSVTGATGEASEVLLIANNSKLETMAGGALLYPVIDRIRIEDNPMLDVNCSHVLENYATLRTIRRNRVNCGCELDGSLTTTNIDTIPDNCDYIFGKLEISGENSPNAEVLTRKFGKATNITGELAILNTNLTSLEFLSNLVNITSKYNVYAEEFIEQFVRIENNVMLERLGWDKLEVVYMSTVSISANPKLCYTVAELDALLYSEYVNVIEGKLCAGDEHSGNSTHICRLANNATLSNLPASCSSITGQLTLDHTMDASDLWKLYNVTSIYGSLSVVNTSMIGLSPLWNLRRLCNPSLNRSALVIESNPRLNSVFLHKLNHTLRFLFSNLPIRIADNPELSMSDEECERFNRTSPTDIGGNKQNCQGSNTSRNFVIDCEHNEACNSIIRKILVCASTSNSPEICIPLACAHAYNKCCARKNMEGILKAWSNVIAWKFAAKSGLLCIIIRRQAVGHHRMTSNFTPYIDEDDEN</sequence>
<protein>
    <recommendedName>
        <fullName evidence="2">Receptor L-domain domain-containing protein</fullName>
    </recommendedName>
</protein>
<proteinExistence type="predicted"/>
<feature type="domain" description="Receptor L-domain" evidence="2">
    <location>
        <begin position="370"/>
        <end position="475"/>
    </location>
</feature>
<dbReference type="InterPro" id="IPR000494">
    <property type="entry name" value="Rcpt_L-dom"/>
</dbReference>
<dbReference type="OrthoDB" id="5868504at2759"/>
<evidence type="ECO:0000313" key="3">
    <source>
        <dbReference type="EMBL" id="EYC19878.1"/>
    </source>
</evidence>
<dbReference type="InterPro" id="IPR036941">
    <property type="entry name" value="Rcpt_L-dom_sf"/>
</dbReference>
<dbReference type="PANTHER" id="PTHR21662:SF59">
    <property type="entry name" value="RECEPTOR PROTEIN-TYROSINE KINASE"/>
    <property type="match status" value="1"/>
</dbReference>
<dbReference type="InterPro" id="IPR053079">
    <property type="entry name" value="SPS2_domain"/>
</dbReference>
<dbReference type="Gene3D" id="3.80.20.20">
    <property type="entry name" value="Receptor L-domain"/>
    <property type="match status" value="3"/>
</dbReference>
<name>A0A016UZH6_9BILA</name>
<evidence type="ECO:0000256" key="1">
    <source>
        <dbReference type="SAM" id="SignalP"/>
    </source>
</evidence>
<dbReference type="STRING" id="53326.A0A016UZH6"/>
<comment type="caution">
    <text evidence="3">The sequence shown here is derived from an EMBL/GenBank/DDBJ whole genome shotgun (WGS) entry which is preliminary data.</text>
</comment>
<gene>
    <name evidence="3" type="primary">Acey_s0023.g762</name>
    <name evidence="3" type="ORF">Y032_0023g762</name>
</gene>
<dbReference type="PANTHER" id="PTHR21662">
    <property type="entry name" value="RECEPTOR PROTEIN-TYROSINE KINASE"/>
    <property type="match status" value="1"/>
</dbReference>
<keyword evidence="4" id="KW-1185">Reference proteome</keyword>
<dbReference type="Proteomes" id="UP000024635">
    <property type="component" value="Unassembled WGS sequence"/>
</dbReference>
<dbReference type="AlphaFoldDB" id="A0A016UZH6"/>
<organism evidence="3 4">
    <name type="scientific">Ancylostoma ceylanicum</name>
    <dbReference type="NCBI Taxonomy" id="53326"/>
    <lineage>
        <taxon>Eukaryota</taxon>
        <taxon>Metazoa</taxon>
        <taxon>Ecdysozoa</taxon>
        <taxon>Nematoda</taxon>
        <taxon>Chromadorea</taxon>
        <taxon>Rhabditida</taxon>
        <taxon>Rhabditina</taxon>
        <taxon>Rhabditomorpha</taxon>
        <taxon>Strongyloidea</taxon>
        <taxon>Ancylostomatidae</taxon>
        <taxon>Ancylostomatinae</taxon>
        <taxon>Ancylostoma</taxon>
    </lineage>
</organism>
<keyword evidence="1" id="KW-0732">Signal</keyword>
<feature type="chain" id="PRO_5001488803" description="Receptor L-domain domain-containing protein" evidence="1">
    <location>
        <begin position="38"/>
        <end position="599"/>
    </location>
</feature>
<evidence type="ECO:0000313" key="4">
    <source>
        <dbReference type="Proteomes" id="UP000024635"/>
    </source>
</evidence>
<feature type="domain" description="Receptor L-domain" evidence="2">
    <location>
        <begin position="216"/>
        <end position="325"/>
    </location>
</feature>